<feature type="region of interest" description="Disordered" evidence="1">
    <location>
        <begin position="21"/>
        <end position="90"/>
    </location>
</feature>
<organism evidence="3 4">
    <name type="scientific">Corynebacterium kefirresidentii</name>
    <dbReference type="NCBI Taxonomy" id="1979527"/>
    <lineage>
        <taxon>Bacteria</taxon>
        <taxon>Bacillati</taxon>
        <taxon>Actinomycetota</taxon>
        <taxon>Actinomycetes</taxon>
        <taxon>Mycobacteriales</taxon>
        <taxon>Corynebacteriaceae</taxon>
        <taxon>Corynebacterium</taxon>
    </lineage>
</organism>
<evidence type="ECO:0008006" key="5">
    <source>
        <dbReference type="Google" id="ProtNLM"/>
    </source>
</evidence>
<dbReference type="EMBL" id="JAUKFM010000003">
    <property type="protein sequence ID" value="MDN8620057.1"/>
    <property type="molecule type" value="Genomic_DNA"/>
</dbReference>
<keyword evidence="2" id="KW-0732">Signal</keyword>
<evidence type="ECO:0000256" key="2">
    <source>
        <dbReference type="SAM" id="SignalP"/>
    </source>
</evidence>
<gene>
    <name evidence="3" type="ORF">Q0N36_05600</name>
</gene>
<feature type="compositionally biased region" description="Low complexity" evidence="1">
    <location>
        <begin position="25"/>
        <end position="69"/>
    </location>
</feature>
<evidence type="ECO:0000313" key="3">
    <source>
        <dbReference type="EMBL" id="MDN8620057.1"/>
    </source>
</evidence>
<name>A0ABT8Q3Z1_9CORY</name>
<feature type="signal peptide" evidence="2">
    <location>
        <begin position="1"/>
        <end position="18"/>
    </location>
</feature>
<protein>
    <recommendedName>
        <fullName evidence="5">Secreted protein</fullName>
    </recommendedName>
</protein>
<feature type="chain" id="PRO_5045684013" description="Secreted protein" evidence="2">
    <location>
        <begin position="19"/>
        <end position="202"/>
    </location>
</feature>
<feature type="region of interest" description="Disordered" evidence="1">
    <location>
        <begin position="136"/>
        <end position="158"/>
    </location>
</feature>
<feature type="compositionally biased region" description="Low complexity" evidence="1">
    <location>
        <begin position="78"/>
        <end position="89"/>
    </location>
</feature>
<accession>A0ABT8Q3Z1</accession>
<feature type="compositionally biased region" description="Polar residues" evidence="1">
    <location>
        <begin position="138"/>
        <end position="147"/>
    </location>
</feature>
<keyword evidence="4" id="KW-1185">Reference proteome</keyword>
<reference evidence="3" key="1">
    <citation type="submission" date="2023-07" db="EMBL/GenBank/DDBJ databases">
        <title>Insights into the diversity of cutaneous corynebacteria.</title>
        <authorList>
            <person name="Bruggemann H."/>
            <person name="Poehlein A."/>
        </authorList>
    </citation>
    <scope>NUCLEOTIDE SEQUENCE</scope>
    <source>
        <strain evidence="3">P7_F1</strain>
    </source>
</reference>
<dbReference type="Proteomes" id="UP001174347">
    <property type="component" value="Unassembled WGS sequence"/>
</dbReference>
<dbReference type="PROSITE" id="PS51257">
    <property type="entry name" value="PROKAR_LIPOPROTEIN"/>
    <property type="match status" value="1"/>
</dbReference>
<evidence type="ECO:0000256" key="1">
    <source>
        <dbReference type="SAM" id="MobiDB-lite"/>
    </source>
</evidence>
<sequence length="202" mass="21688">MKTLSYFVALITVMLSLASCSSPDSQPSGATATSSSSTANSSTISSSSTSSAPEPSSSEPQPTAEAEPSLADAPLANTTESTSEPTLTECVYGGGSWTTNGWYSDGTIRWAQECQNLHDEQMAKYPYRCPQTDHYVSDPSQCSSPVGNGTGGSDSDYDPSIPAYMTRSAEVEQMRAENQKWWFNCQAEHSAEYCLENDPWSP</sequence>
<proteinExistence type="predicted"/>
<dbReference type="RefSeq" id="WP_023020740.1">
    <property type="nucleotide sequence ID" value="NZ_CP175769.1"/>
</dbReference>
<comment type="caution">
    <text evidence="3">The sequence shown here is derived from an EMBL/GenBank/DDBJ whole genome shotgun (WGS) entry which is preliminary data.</text>
</comment>
<evidence type="ECO:0000313" key="4">
    <source>
        <dbReference type="Proteomes" id="UP001174347"/>
    </source>
</evidence>